<protein>
    <submittedName>
        <fullName evidence="2">Uncharacterized protein</fullName>
    </submittedName>
</protein>
<keyword evidence="1" id="KW-0812">Transmembrane</keyword>
<dbReference type="AlphaFoldDB" id="A0A512M8N2"/>
<evidence type="ECO:0000313" key="2">
    <source>
        <dbReference type="EMBL" id="GEP43104.1"/>
    </source>
</evidence>
<reference evidence="2 3" key="1">
    <citation type="submission" date="2019-07" db="EMBL/GenBank/DDBJ databases">
        <title>Whole genome shotgun sequence of Brevifollis gellanilyticus NBRC 108608.</title>
        <authorList>
            <person name="Hosoyama A."/>
            <person name="Uohara A."/>
            <person name="Ohji S."/>
            <person name="Ichikawa N."/>
        </authorList>
    </citation>
    <scope>NUCLEOTIDE SEQUENCE [LARGE SCALE GENOMIC DNA]</scope>
    <source>
        <strain evidence="2 3">NBRC 108608</strain>
    </source>
</reference>
<keyword evidence="1" id="KW-1133">Transmembrane helix</keyword>
<evidence type="ECO:0000313" key="3">
    <source>
        <dbReference type="Proteomes" id="UP000321577"/>
    </source>
</evidence>
<feature type="transmembrane region" description="Helical" evidence="1">
    <location>
        <begin position="50"/>
        <end position="70"/>
    </location>
</feature>
<dbReference type="Proteomes" id="UP000321577">
    <property type="component" value="Unassembled WGS sequence"/>
</dbReference>
<keyword evidence="3" id="KW-1185">Reference proteome</keyword>
<proteinExistence type="predicted"/>
<organism evidence="2 3">
    <name type="scientific">Brevifollis gellanilyticus</name>
    <dbReference type="NCBI Taxonomy" id="748831"/>
    <lineage>
        <taxon>Bacteria</taxon>
        <taxon>Pseudomonadati</taxon>
        <taxon>Verrucomicrobiota</taxon>
        <taxon>Verrucomicrobiia</taxon>
        <taxon>Verrucomicrobiales</taxon>
        <taxon>Verrucomicrobiaceae</taxon>
    </lineage>
</organism>
<evidence type="ECO:0000256" key="1">
    <source>
        <dbReference type="SAM" id="Phobius"/>
    </source>
</evidence>
<feature type="transmembrane region" description="Helical" evidence="1">
    <location>
        <begin position="82"/>
        <end position="106"/>
    </location>
</feature>
<sequence>MPVPAVDIDLPHLTAVERSAEVCRFILSKIEFALSPLGNLREFFKLNIRLAVAIAIPVLMVAPLVTMAITQFKAWITILTETFSSFVLFPLSVVLSILLVSGMVYIGRSILEMRMRAQRRDPYGY</sequence>
<dbReference type="EMBL" id="BKAG01000014">
    <property type="protein sequence ID" value="GEP43104.1"/>
    <property type="molecule type" value="Genomic_DNA"/>
</dbReference>
<accession>A0A512M8N2</accession>
<gene>
    <name evidence="2" type="ORF">BGE01nite_23950</name>
</gene>
<name>A0A512M8N2_9BACT</name>
<keyword evidence="1" id="KW-0472">Membrane</keyword>
<comment type="caution">
    <text evidence="2">The sequence shown here is derived from an EMBL/GenBank/DDBJ whole genome shotgun (WGS) entry which is preliminary data.</text>
</comment>